<accession>A0A367KXL9</accession>
<feature type="compositionally biased region" description="Pro residues" evidence="3">
    <location>
        <begin position="194"/>
        <end position="207"/>
    </location>
</feature>
<dbReference type="PANTHER" id="PTHR45929">
    <property type="entry name" value="JAK PATHWAY SIGNAL TRANSDUCTION ADAPTOR MOLECULE"/>
    <property type="match status" value="1"/>
</dbReference>
<dbReference type="PRINTS" id="PR00452">
    <property type="entry name" value="SH3DOMAIN"/>
</dbReference>
<feature type="compositionally biased region" description="Polar residues" evidence="3">
    <location>
        <begin position="56"/>
        <end position="66"/>
    </location>
</feature>
<name>A0A367KXL9_RHIST</name>
<feature type="region of interest" description="Disordered" evidence="3">
    <location>
        <begin position="49"/>
        <end position="125"/>
    </location>
</feature>
<dbReference type="Gene3D" id="2.30.30.40">
    <property type="entry name" value="SH3 Domains"/>
    <property type="match status" value="1"/>
</dbReference>
<feature type="domain" description="SH3" evidence="4">
    <location>
        <begin position="136"/>
        <end position="196"/>
    </location>
</feature>
<feature type="compositionally biased region" description="Polar residues" evidence="3">
    <location>
        <begin position="75"/>
        <end position="85"/>
    </location>
</feature>
<evidence type="ECO:0000313" key="6">
    <source>
        <dbReference type="Proteomes" id="UP000253551"/>
    </source>
</evidence>
<dbReference type="EMBL" id="PJQM01000062">
    <property type="protein sequence ID" value="RCI06924.1"/>
    <property type="molecule type" value="Genomic_DNA"/>
</dbReference>
<dbReference type="AlphaFoldDB" id="A0A367KXL9"/>
<evidence type="ECO:0000256" key="2">
    <source>
        <dbReference type="PROSITE-ProRule" id="PRU00192"/>
    </source>
</evidence>
<sequence length="312" mass="34608">MEAANYILESVLKDLSFLKDNHFLNPQTYQEVITLLPTHLSAVEEAVPRPPLPIRKSNSSTTHQLTPPQPRELTHQLTPPQSREMNSGPKLPVRRTNDWSQQPIKLPSPVINPRQPEPEKMSTPPPPAYAEHNTNQSVATAEALYDYRGEDPATDLSFKQGDIIEVVEYVNDDWWKGTIHGKTGIFPQNHVKKIPPPIKAKRPQPPSKPDHNTPSYISTPNMPYVYPPPPTTLYQPPPATQMYSQPPPVTQVYAQPPPPAQAYNQAQPVATQEEDKENKVSNITKKFGGQVATAATWGFGATLGSQAASAIF</sequence>
<dbReference type="PANTHER" id="PTHR45929:SF7">
    <property type="entry name" value="LAS SEVENTEEN-BINDING PROTEIN 1"/>
    <property type="match status" value="1"/>
</dbReference>
<evidence type="ECO:0000259" key="4">
    <source>
        <dbReference type="PROSITE" id="PS50002"/>
    </source>
</evidence>
<dbReference type="InterPro" id="IPR050670">
    <property type="entry name" value="STAM"/>
</dbReference>
<organism evidence="5 6">
    <name type="scientific">Rhizopus stolonifer</name>
    <name type="common">Rhizopus nigricans</name>
    <dbReference type="NCBI Taxonomy" id="4846"/>
    <lineage>
        <taxon>Eukaryota</taxon>
        <taxon>Fungi</taxon>
        <taxon>Fungi incertae sedis</taxon>
        <taxon>Mucoromycota</taxon>
        <taxon>Mucoromycotina</taxon>
        <taxon>Mucoromycetes</taxon>
        <taxon>Mucorales</taxon>
        <taxon>Mucorineae</taxon>
        <taxon>Rhizopodaceae</taxon>
        <taxon>Rhizopus</taxon>
    </lineage>
</organism>
<feature type="region of interest" description="Disordered" evidence="3">
    <location>
        <begin position="186"/>
        <end position="221"/>
    </location>
</feature>
<dbReference type="PROSITE" id="PS50002">
    <property type="entry name" value="SH3"/>
    <property type="match status" value="1"/>
</dbReference>
<dbReference type="FunFam" id="2.30.30.40:FF:000072">
    <property type="entry name" value="Unconventional Myosin IB"/>
    <property type="match status" value="1"/>
</dbReference>
<keyword evidence="6" id="KW-1185">Reference proteome</keyword>
<dbReference type="OrthoDB" id="19092at2759"/>
<evidence type="ECO:0000313" key="5">
    <source>
        <dbReference type="EMBL" id="RCI06924.1"/>
    </source>
</evidence>
<reference evidence="5 6" key="1">
    <citation type="journal article" date="2018" name="G3 (Bethesda)">
        <title>Phylogenetic and Phylogenomic Definition of Rhizopus Species.</title>
        <authorList>
            <person name="Gryganskyi A.P."/>
            <person name="Golan J."/>
            <person name="Dolatabadi S."/>
            <person name="Mondo S."/>
            <person name="Robb S."/>
            <person name="Idnurm A."/>
            <person name="Muszewska A."/>
            <person name="Steczkiewicz K."/>
            <person name="Masonjones S."/>
            <person name="Liao H.L."/>
            <person name="Gajdeczka M.T."/>
            <person name="Anike F."/>
            <person name="Vuek A."/>
            <person name="Anishchenko I.M."/>
            <person name="Voigt K."/>
            <person name="de Hoog G.S."/>
            <person name="Smith M.E."/>
            <person name="Heitman J."/>
            <person name="Vilgalys R."/>
            <person name="Stajich J.E."/>
        </authorList>
    </citation>
    <scope>NUCLEOTIDE SEQUENCE [LARGE SCALE GENOMIC DNA]</scope>
    <source>
        <strain evidence="5 6">LSU 92-RS-03</strain>
    </source>
</reference>
<dbReference type="STRING" id="4846.A0A367KXL9"/>
<dbReference type="InterPro" id="IPR001452">
    <property type="entry name" value="SH3_domain"/>
</dbReference>
<keyword evidence="1 2" id="KW-0728">SH3 domain</keyword>
<dbReference type="SMART" id="SM00326">
    <property type="entry name" value="SH3"/>
    <property type="match status" value="1"/>
</dbReference>
<proteinExistence type="predicted"/>
<dbReference type="InterPro" id="IPR036028">
    <property type="entry name" value="SH3-like_dom_sf"/>
</dbReference>
<protein>
    <recommendedName>
        <fullName evidence="4">SH3 domain-containing protein</fullName>
    </recommendedName>
</protein>
<comment type="caution">
    <text evidence="5">The sequence shown here is derived from an EMBL/GenBank/DDBJ whole genome shotgun (WGS) entry which is preliminary data.</text>
</comment>
<gene>
    <name evidence="5" type="ORF">CU098_007783</name>
</gene>
<evidence type="ECO:0000256" key="1">
    <source>
        <dbReference type="ARBA" id="ARBA00022443"/>
    </source>
</evidence>
<dbReference type="Pfam" id="PF00018">
    <property type="entry name" value="SH3_1"/>
    <property type="match status" value="1"/>
</dbReference>
<dbReference type="SUPFAM" id="SSF50044">
    <property type="entry name" value="SH3-domain"/>
    <property type="match status" value="1"/>
</dbReference>
<evidence type="ECO:0000256" key="3">
    <source>
        <dbReference type="SAM" id="MobiDB-lite"/>
    </source>
</evidence>
<dbReference type="Proteomes" id="UP000253551">
    <property type="component" value="Unassembled WGS sequence"/>
</dbReference>